<name>A0A1U8M3A3_GOSHI</name>
<reference evidence="3" key="1">
    <citation type="journal article" date="2020" name="Nat. Genet.">
        <title>Genomic diversifications of five Gossypium allopolyploid species and their impact on cotton improvement.</title>
        <authorList>
            <person name="Chen Z.J."/>
            <person name="Sreedasyam A."/>
            <person name="Ando A."/>
            <person name="Song Q."/>
            <person name="De Santiago L.M."/>
            <person name="Hulse-Kemp A.M."/>
            <person name="Ding M."/>
            <person name="Ye W."/>
            <person name="Kirkbride R.C."/>
            <person name="Jenkins J."/>
            <person name="Plott C."/>
            <person name="Lovell J."/>
            <person name="Lin Y.M."/>
            <person name="Vaughn R."/>
            <person name="Liu B."/>
            <person name="Simpson S."/>
            <person name="Scheffler B.E."/>
            <person name="Wen L."/>
            <person name="Saski C.A."/>
            <person name="Grover C.E."/>
            <person name="Hu G."/>
            <person name="Conover J.L."/>
            <person name="Carlson J.W."/>
            <person name="Shu S."/>
            <person name="Boston L.B."/>
            <person name="Williams M."/>
            <person name="Peterson D.G."/>
            <person name="McGee K."/>
            <person name="Jones D.C."/>
            <person name="Wendel J.F."/>
            <person name="Stelly D.M."/>
            <person name="Grimwood J."/>
            <person name="Schmutz J."/>
        </authorList>
    </citation>
    <scope>NUCLEOTIDE SEQUENCE [LARGE SCALE GENOMIC DNA]</scope>
    <source>
        <strain evidence="3">cv. TM-1</strain>
    </source>
</reference>
<dbReference type="RefSeq" id="XP_016721281.1">
    <property type="nucleotide sequence ID" value="XM_016865792.1"/>
</dbReference>
<dbReference type="Pfam" id="PF25597">
    <property type="entry name" value="SH3_retrovirus"/>
    <property type="match status" value="1"/>
</dbReference>
<keyword evidence="3" id="KW-1185">Reference proteome</keyword>
<dbReference type="GeneID" id="107933555"/>
<dbReference type="InterPro" id="IPR057670">
    <property type="entry name" value="SH3_retrovirus"/>
</dbReference>
<sequence>MTRIKSLFKELDESYKVNVRLGDDNQIQVEGKGTVAISNDSHNRSKLDEKSMKCIFVGYYSQSKSYRLYNPLSGKLALAVSNPIYYEEVAEKEKWRKAMEEEMKAIEKNRTWEMVDLPKDKSAIGLKWVFKTNFAADGSLQKHKARLVVKGYAQQHGVDFEDTFFPVAQFETVRLVLALAVQL</sequence>
<dbReference type="STRING" id="3635.A0A1U8M3A3"/>
<organism evidence="3 4">
    <name type="scientific">Gossypium hirsutum</name>
    <name type="common">Upland cotton</name>
    <name type="synonym">Gossypium mexicanum</name>
    <dbReference type="NCBI Taxonomy" id="3635"/>
    <lineage>
        <taxon>Eukaryota</taxon>
        <taxon>Viridiplantae</taxon>
        <taxon>Streptophyta</taxon>
        <taxon>Embryophyta</taxon>
        <taxon>Tracheophyta</taxon>
        <taxon>Spermatophyta</taxon>
        <taxon>Magnoliopsida</taxon>
        <taxon>eudicotyledons</taxon>
        <taxon>Gunneridae</taxon>
        <taxon>Pentapetalae</taxon>
        <taxon>rosids</taxon>
        <taxon>malvids</taxon>
        <taxon>Malvales</taxon>
        <taxon>Malvaceae</taxon>
        <taxon>Malvoideae</taxon>
        <taxon>Gossypium</taxon>
    </lineage>
</organism>
<dbReference type="PaxDb" id="3635-A0A1U8M3A3"/>
<protein>
    <submittedName>
        <fullName evidence="4">Uncharacterized mitochondrial protein AtMg00820-like</fullName>
    </submittedName>
</protein>
<gene>
    <name evidence="4" type="primary">LOC107933555</name>
</gene>
<evidence type="ECO:0000313" key="4">
    <source>
        <dbReference type="RefSeq" id="XP_016721281.1"/>
    </source>
</evidence>
<dbReference type="KEGG" id="ghi:107933555"/>
<evidence type="ECO:0000313" key="3">
    <source>
        <dbReference type="Proteomes" id="UP000818029"/>
    </source>
</evidence>
<dbReference type="OrthoDB" id="1749346at2759"/>
<accession>A0A1U8M3A3</accession>
<proteinExistence type="predicted"/>
<dbReference type="Proteomes" id="UP000818029">
    <property type="component" value="Chromosome D08"/>
</dbReference>
<reference evidence="4" key="2">
    <citation type="submission" date="2025-08" db="UniProtKB">
        <authorList>
            <consortium name="RefSeq"/>
        </authorList>
    </citation>
    <scope>IDENTIFICATION</scope>
</reference>
<dbReference type="AlphaFoldDB" id="A0A1U8M3A3"/>
<dbReference type="Pfam" id="PF07727">
    <property type="entry name" value="RVT_2"/>
    <property type="match status" value="1"/>
</dbReference>
<feature type="domain" description="Reverse transcriptase Ty1/copia-type" evidence="1">
    <location>
        <begin position="109"/>
        <end position="182"/>
    </location>
</feature>
<evidence type="ECO:0000259" key="2">
    <source>
        <dbReference type="Pfam" id="PF25597"/>
    </source>
</evidence>
<feature type="domain" description="Retroviral polymerase SH3-like" evidence="2">
    <location>
        <begin position="39"/>
        <end position="76"/>
    </location>
</feature>
<dbReference type="InterPro" id="IPR013103">
    <property type="entry name" value="RVT_2"/>
</dbReference>
<evidence type="ECO:0000259" key="1">
    <source>
        <dbReference type="Pfam" id="PF07727"/>
    </source>
</evidence>